<protein>
    <recommendedName>
        <fullName evidence="2">Vacuolar-sorting protein SNF8</fullName>
    </recommendedName>
    <alternativeName>
        <fullName evidence="3">ESCRT-II complex subunit VPS22</fullName>
    </alternativeName>
</protein>
<dbReference type="InterPro" id="IPR040608">
    <property type="entry name" value="Snf8/Vps36"/>
</dbReference>
<comment type="caution">
    <text evidence="5">The sequence shown here is derived from an EMBL/GenBank/DDBJ whole genome shotgun (WGS) entry which is preliminary data.</text>
</comment>
<keyword evidence="4" id="KW-0175">Coiled coil</keyword>
<dbReference type="Proteomes" id="UP000078046">
    <property type="component" value="Unassembled WGS sequence"/>
</dbReference>
<dbReference type="GO" id="GO:0043328">
    <property type="term" value="P:protein transport to vacuole involved in ubiquitin-dependent protein catabolic process via the multivesicular body sorting pathway"/>
    <property type="evidence" value="ECO:0007669"/>
    <property type="project" value="TreeGrafter"/>
</dbReference>
<organism evidence="5 6">
    <name type="scientific">Intoshia linei</name>
    <dbReference type="NCBI Taxonomy" id="1819745"/>
    <lineage>
        <taxon>Eukaryota</taxon>
        <taxon>Metazoa</taxon>
        <taxon>Spiralia</taxon>
        <taxon>Lophotrochozoa</taxon>
        <taxon>Mesozoa</taxon>
        <taxon>Orthonectida</taxon>
        <taxon>Rhopaluridae</taxon>
        <taxon>Intoshia</taxon>
    </lineage>
</organism>
<name>A0A177BAH8_9BILA</name>
<dbReference type="AlphaFoldDB" id="A0A177BAH8"/>
<dbReference type="EMBL" id="LWCA01000070">
    <property type="protein sequence ID" value="OAF71215.1"/>
    <property type="molecule type" value="Genomic_DNA"/>
</dbReference>
<evidence type="ECO:0000256" key="3">
    <source>
        <dbReference type="ARBA" id="ARBA00030097"/>
    </source>
</evidence>
<dbReference type="InterPro" id="IPR036390">
    <property type="entry name" value="WH_DNA-bd_sf"/>
</dbReference>
<dbReference type="InterPro" id="IPR016689">
    <property type="entry name" value="ESCRT-2_cplx_Snf8"/>
</dbReference>
<dbReference type="InterPro" id="IPR036388">
    <property type="entry name" value="WH-like_DNA-bd_sf"/>
</dbReference>
<accession>A0A177BAH8</accession>
<dbReference type="Gene3D" id="6.10.140.180">
    <property type="match status" value="1"/>
</dbReference>
<evidence type="ECO:0000313" key="5">
    <source>
        <dbReference type="EMBL" id="OAF71215.1"/>
    </source>
</evidence>
<evidence type="ECO:0000256" key="4">
    <source>
        <dbReference type="SAM" id="Coils"/>
    </source>
</evidence>
<dbReference type="Gene3D" id="1.10.10.10">
    <property type="entry name" value="Winged helix-like DNA-binding domain superfamily/Winged helix DNA-binding domain"/>
    <property type="match status" value="2"/>
</dbReference>
<dbReference type="PANTHER" id="PTHR12806:SF0">
    <property type="entry name" value="VACUOLAR-SORTING PROTEIN SNF8"/>
    <property type="match status" value="1"/>
</dbReference>
<dbReference type="OrthoDB" id="283883at2759"/>
<gene>
    <name evidence="5" type="ORF">A3Q56_01000</name>
</gene>
<comment type="similarity">
    <text evidence="1">Belongs to the SNF8 family.</text>
</comment>
<dbReference type="PANTHER" id="PTHR12806">
    <property type="entry name" value="EAP30 SUBUNIT OF ELL COMPLEX"/>
    <property type="match status" value="1"/>
</dbReference>
<proteinExistence type="inferred from homology"/>
<dbReference type="SUPFAM" id="SSF46785">
    <property type="entry name" value="Winged helix' DNA-binding domain"/>
    <property type="match status" value="1"/>
</dbReference>
<dbReference type="Pfam" id="PF04157">
    <property type="entry name" value="EAP30"/>
    <property type="match status" value="1"/>
</dbReference>
<evidence type="ECO:0000313" key="6">
    <source>
        <dbReference type="Proteomes" id="UP000078046"/>
    </source>
</evidence>
<keyword evidence="6" id="KW-1185">Reference proteome</keyword>
<sequence>MRRKLFGKAAIQAEMQKKEEINRKAKEISEQYFKNMQSSMNELTENIKRYSVKYRDEIRYNPDFRQKFAKLCLSTGVDPLASNRGVWSKYFGIGEFYYELTIQLIEICLATEEKYKGFIPMNDLIKLLSNVRKDQKIEITLHDVTIVLDKLKLFGNRYKLVKCDILYLQTIPAELSTDHIHVLNFIKSEKYVTIESSMKKFDWNRVKIEECLVI</sequence>
<evidence type="ECO:0000256" key="1">
    <source>
        <dbReference type="ARBA" id="ARBA00009834"/>
    </source>
</evidence>
<feature type="coiled-coil region" evidence="4">
    <location>
        <begin position="8"/>
        <end position="53"/>
    </location>
</feature>
<dbReference type="GO" id="GO:0000814">
    <property type="term" value="C:ESCRT II complex"/>
    <property type="evidence" value="ECO:0007669"/>
    <property type="project" value="InterPro"/>
</dbReference>
<evidence type="ECO:0000256" key="2">
    <source>
        <dbReference type="ARBA" id="ARBA00017052"/>
    </source>
</evidence>
<reference evidence="5 6" key="1">
    <citation type="submission" date="2016-04" db="EMBL/GenBank/DDBJ databases">
        <title>The genome of Intoshia linei affirms orthonectids as highly simplified spiralians.</title>
        <authorList>
            <person name="Mikhailov K.V."/>
            <person name="Slusarev G.S."/>
            <person name="Nikitin M.A."/>
            <person name="Logacheva M.D."/>
            <person name="Penin A."/>
            <person name="Aleoshin V."/>
            <person name="Panchin Y.V."/>
        </authorList>
    </citation>
    <scope>NUCLEOTIDE SEQUENCE [LARGE SCALE GENOMIC DNA]</scope>
    <source>
        <strain evidence="5">Intl2013</strain>
        <tissue evidence="5">Whole animal</tissue>
    </source>
</reference>